<reference evidence="2 3" key="1">
    <citation type="submission" date="2008-06" db="EMBL/GenBank/DDBJ databases">
        <title>Complete sequence of Stenotrophomonas maltophilia R551-3.</title>
        <authorList>
            <consortium name="US DOE Joint Genome Institute"/>
            <person name="Lucas S."/>
            <person name="Copeland A."/>
            <person name="Lapidus A."/>
            <person name="Glavina del Rio T."/>
            <person name="Dalin E."/>
            <person name="Tice H."/>
            <person name="Pitluck S."/>
            <person name="Chain P."/>
            <person name="Malfatti S."/>
            <person name="Shin M."/>
            <person name="Vergez L."/>
            <person name="Lang D."/>
            <person name="Schmutz J."/>
            <person name="Larimer F."/>
            <person name="Land M."/>
            <person name="Hauser L."/>
            <person name="Kyrpides N."/>
            <person name="Mikhailova N."/>
            <person name="Taghavi S."/>
            <person name="Monchy S."/>
            <person name="Newman L."/>
            <person name="Vangronsveld J."/>
            <person name="van der Lelie D."/>
            <person name="Richardson P."/>
        </authorList>
    </citation>
    <scope>NUCLEOTIDE SEQUENCE [LARGE SCALE GENOMIC DNA]</scope>
    <source>
        <strain evidence="2 3">R551-3</strain>
    </source>
</reference>
<proteinExistence type="predicted"/>
<dbReference type="Proteomes" id="UP000001867">
    <property type="component" value="Chromosome"/>
</dbReference>
<evidence type="ECO:0008006" key="4">
    <source>
        <dbReference type="Google" id="ProtNLM"/>
    </source>
</evidence>
<dbReference type="PANTHER" id="PTHR39328">
    <property type="entry name" value="BLL2871 PROTEIN"/>
    <property type="match status" value="1"/>
</dbReference>
<dbReference type="eggNOG" id="COG3342">
    <property type="taxonomic scope" value="Bacteria"/>
</dbReference>
<accession>B4SSP0</accession>
<feature type="signal peptide" evidence="1">
    <location>
        <begin position="1"/>
        <end position="28"/>
    </location>
</feature>
<dbReference type="HOGENOM" id="CLU_068244_0_0_6"/>
<dbReference type="SUPFAM" id="SSF56235">
    <property type="entry name" value="N-terminal nucleophile aminohydrolases (Ntn hydrolases)"/>
    <property type="match status" value="1"/>
</dbReference>
<keyword evidence="1" id="KW-0732">Signal</keyword>
<dbReference type="Gene3D" id="3.60.20.10">
    <property type="entry name" value="Glutamine Phosphoribosylpyrophosphate, subunit 1, domain 1"/>
    <property type="match status" value="1"/>
</dbReference>
<name>B4SSP0_STRM5</name>
<dbReference type="KEGG" id="smt:Smal_0217"/>
<evidence type="ECO:0000313" key="3">
    <source>
        <dbReference type="Proteomes" id="UP000001867"/>
    </source>
</evidence>
<evidence type="ECO:0000313" key="2">
    <source>
        <dbReference type="EMBL" id="ACF49922.1"/>
    </source>
</evidence>
<gene>
    <name evidence="2" type="ordered locus">Smal_0217</name>
</gene>
<evidence type="ECO:0000256" key="1">
    <source>
        <dbReference type="SAM" id="SignalP"/>
    </source>
</evidence>
<organism evidence="2 3">
    <name type="scientific">Stenotrophomonas maltophilia (strain R551-3)</name>
    <dbReference type="NCBI Taxonomy" id="391008"/>
    <lineage>
        <taxon>Bacteria</taxon>
        <taxon>Pseudomonadati</taxon>
        <taxon>Pseudomonadota</taxon>
        <taxon>Gammaproteobacteria</taxon>
        <taxon>Lysobacterales</taxon>
        <taxon>Lysobacteraceae</taxon>
        <taxon>Stenotrophomonas</taxon>
        <taxon>Stenotrophomonas maltophilia group</taxon>
    </lineage>
</organism>
<sequence length="324" mass="33945" precursor="true">MPALEMAMSPLRSCLALLLTAFAAPAWATFSIAACNEVGDCGVAVATHNLAVGGVGVPWAQAKVGAVASQFETNPTYGSNGLELLAKGRTPSQVLKQLLDEDGNFDGTTLAERQVGLVSARGGNAQYTGATAQQADWAGAQGEGMLSVQGNGLAGPEVLAAMQRVFAASHGELAVRLLAALEAGQAAGGQRSGQWSAALLVRTPGGDWQDTDLRVDADPLAVARLRELYDMRLSNEAIIHAEERWEKGDVAGARAALATSLSLAHGWDRTWARAARLAMRQGDTALAREYLAGLRALNPGWVKQELALPLYAPLQGDAVVAPWR</sequence>
<dbReference type="InterPro" id="IPR029055">
    <property type="entry name" value="Ntn_hydrolases_N"/>
</dbReference>
<dbReference type="AlphaFoldDB" id="B4SSP0"/>
<feature type="chain" id="PRO_5002826435" description="DUF1028 domain-containing protein" evidence="1">
    <location>
        <begin position="29"/>
        <end position="324"/>
    </location>
</feature>
<protein>
    <recommendedName>
        <fullName evidence="4">DUF1028 domain-containing protein</fullName>
    </recommendedName>
</protein>
<dbReference type="InterPro" id="IPR010430">
    <property type="entry name" value="DUF1028"/>
</dbReference>
<dbReference type="PANTHER" id="PTHR39328:SF1">
    <property type="entry name" value="BLL2871 PROTEIN"/>
    <property type="match status" value="1"/>
</dbReference>
<dbReference type="Pfam" id="PF06267">
    <property type="entry name" value="DUF1028"/>
    <property type="match status" value="1"/>
</dbReference>
<dbReference type="EMBL" id="CP001111">
    <property type="protein sequence ID" value="ACF49922.1"/>
    <property type="molecule type" value="Genomic_DNA"/>
</dbReference>